<reference evidence="2" key="2">
    <citation type="journal article" date="2015" name="Data Brief">
        <title>Shoot transcriptome of the giant reed, Arundo donax.</title>
        <authorList>
            <person name="Barrero R.A."/>
            <person name="Guerrero F.D."/>
            <person name="Moolhuijzen P."/>
            <person name="Goolsby J.A."/>
            <person name="Tidwell J."/>
            <person name="Bellgard S.E."/>
            <person name="Bellgard M.I."/>
        </authorList>
    </citation>
    <scope>NUCLEOTIDE SEQUENCE</scope>
    <source>
        <tissue evidence="2">Shoot tissue taken approximately 20 cm above the soil surface</tissue>
    </source>
</reference>
<name>A0A0A8Z013_ARUDO</name>
<dbReference type="AlphaFoldDB" id="A0A0A8Z013"/>
<evidence type="ECO:0000313" key="2">
    <source>
        <dbReference type="EMBL" id="JAD32116.1"/>
    </source>
</evidence>
<organism evidence="2">
    <name type="scientific">Arundo donax</name>
    <name type="common">Giant reed</name>
    <name type="synonym">Donax arundinaceus</name>
    <dbReference type="NCBI Taxonomy" id="35708"/>
    <lineage>
        <taxon>Eukaryota</taxon>
        <taxon>Viridiplantae</taxon>
        <taxon>Streptophyta</taxon>
        <taxon>Embryophyta</taxon>
        <taxon>Tracheophyta</taxon>
        <taxon>Spermatophyta</taxon>
        <taxon>Magnoliopsida</taxon>
        <taxon>Liliopsida</taxon>
        <taxon>Poales</taxon>
        <taxon>Poaceae</taxon>
        <taxon>PACMAD clade</taxon>
        <taxon>Arundinoideae</taxon>
        <taxon>Arundineae</taxon>
        <taxon>Arundo</taxon>
    </lineage>
</organism>
<accession>A0A0A8Z013</accession>
<sequence length="20" mass="2420">MLRELRNRQRSLHSHNTTAV</sequence>
<feature type="region of interest" description="Disordered" evidence="1">
    <location>
        <begin position="1"/>
        <end position="20"/>
    </location>
</feature>
<reference evidence="2" key="1">
    <citation type="submission" date="2014-09" db="EMBL/GenBank/DDBJ databases">
        <authorList>
            <person name="Magalhaes I.L.F."/>
            <person name="Oliveira U."/>
            <person name="Santos F.R."/>
            <person name="Vidigal T.H.D.A."/>
            <person name="Brescovit A.D."/>
            <person name="Santos A.J."/>
        </authorList>
    </citation>
    <scope>NUCLEOTIDE SEQUENCE</scope>
    <source>
        <tissue evidence="2">Shoot tissue taken approximately 20 cm above the soil surface</tissue>
    </source>
</reference>
<proteinExistence type="predicted"/>
<dbReference type="EMBL" id="GBRH01265779">
    <property type="protein sequence ID" value="JAD32116.1"/>
    <property type="molecule type" value="Transcribed_RNA"/>
</dbReference>
<evidence type="ECO:0000256" key="1">
    <source>
        <dbReference type="SAM" id="MobiDB-lite"/>
    </source>
</evidence>
<protein>
    <submittedName>
        <fullName evidence="2">Uncharacterized protein</fullName>
    </submittedName>
</protein>